<gene>
    <name evidence="10" type="primary">emrB_1</name>
    <name evidence="10" type="ORF">BpJC7_04370</name>
</gene>
<protein>
    <submittedName>
        <fullName evidence="10">MFS transporter</fullName>
    </submittedName>
</protein>
<dbReference type="InterPro" id="IPR011701">
    <property type="entry name" value="MFS"/>
</dbReference>
<reference evidence="10 11" key="1">
    <citation type="submission" date="2019-09" db="EMBL/GenBank/DDBJ databases">
        <title>Draft genome sequence of Bacillus sp. JC-7.</title>
        <authorList>
            <person name="Tanaka N."/>
            <person name="Shiwa Y."/>
            <person name="Fujita N."/>
            <person name="Tanasupawat S."/>
        </authorList>
    </citation>
    <scope>NUCLEOTIDE SEQUENCE [LARGE SCALE GENOMIC DNA]</scope>
    <source>
        <strain evidence="10 11">JC-7</strain>
    </source>
</reference>
<dbReference type="Pfam" id="PF07690">
    <property type="entry name" value="MFS_1"/>
    <property type="match status" value="1"/>
</dbReference>
<keyword evidence="3" id="KW-0813">Transport</keyword>
<dbReference type="Proteomes" id="UP000391919">
    <property type="component" value="Unassembled WGS sequence"/>
</dbReference>
<feature type="transmembrane region" description="Helical" evidence="8">
    <location>
        <begin position="298"/>
        <end position="318"/>
    </location>
</feature>
<dbReference type="Gene3D" id="1.20.1250.20">
    <property type="entry name" value="MFS general substrate transporter like domains"/>
    <property type="match status" value="1"/>
</dbReference>
<dbReference type="RefSeq" id="WP_151679310.1">
    <property type="nucleotide sequence ID" value="NZ_BKZP01000005.1"/>
</dbReference>
<proteinExistence type="inferred from homology"/>
<dbReference type="CDD" id="cd17503">
    <property type="entry name" value="MFS_LmrB_MDR_like"/>
    <property type="match status" value="1"/>
</dbReference>
<feature type="transmembrane region" description="Helical" evidence="8">
    <location>
        <begin position="403"/>
        <end position="424"/>
    </location>
</feature>
<dbReference type="PANTHER" id="PTHR42718">
    <property type="entry name" value="MAJOR FACILITATOR SUPERFAMILY MULTIDRUG TRANSPORTER MFSC"/>
    <property type="match status" value="1"/>
</dbReference>
<dbReference type="AlphaFoldDB" id="A0A5J4JJE3"/>
<comment type="caution">
    <text evidence="10">The sequence shown here is derived from an EMBL/GenBank/DDBJ whole genome shotgun (WGS) entry which is preliminary data.</text>
</comment>
<feature type="transmembrane region" description="Helical" evidence="8">
    <location>
        <begin position="113"/>
        <end position="135"/>
    </location>
</feature>
<dbReference type="PRINTS" id="PR01036">
    <property type="entry name" value="TCRTETB"/>
</dbReference>
<feature type="domain" description="Major facilitator superfamily (MFS) profile" evidence="9">
    <location>
        <begin position="113"/>
        <end position="607"/>
    </location>
</feature>
<evidence type="ECO:0000256" key="4">
    <source>
        <dbReference type="ARBA" id="ARBA00022475"/>
    </source>
</evidence>
<dbReference type="InterPro" id="IPR004638">
    <property type="entry name" value="EmrB-like"/>
</dbReference>
<accession>A0A5J4JJE3</accession>
<evidence type="ECO:0000313" key="11">
    <source>
        <dbReference type="Proteomes" id="UP000391919"/>
    </source>
</evidence>
<keyword evidence="7 8" id="KW-0472">Membrane</keyword>
<dbReference type="GO" id="GO:0005886">
    <property type="term" value="C:plasma membrane"/>
    <property type="evidence" value="ECO:0007669"/>
    <property type="project" value="UniProtKB-SubCell"/>
</dbReference>
<feature type="transmembrane region" description="Helical" evidence="8">
    <location>
        <begin position="330"/>
        <end position="346"/>
    </location>
</feature>
<feature type="transmembrane region" description="Helical" evidence="8">
    <location>
        <begin position="179"/>
        <end position="202"/>
    </location>
</feature>
<evidence type="ECO:0000259" key="9">
    <source>
        <dbReference type="PROSITE" id="PS50850"/>
    </source>
</evidence>
<sequence length="613" mass="66402">MEKFIAGYVLLSIILLVIVNLAIRNRGRKKATDVAEAQFAARPQQMAETQVEPVEKAENDVPAVTVEKAETSGPEKNGPDHLLNDAAPAAQASMPASAASRAELEEGHGRGKIIFAMMLGAFVAILNQTLLNVAIPHIMNDLNVTANTVQWLSTGYMLVNGILVPVTAFMISKWGTRKMLITAISLFTIGSVLCAISTNFSILMLGRIVQAAGAGIIMPLMMTVFLTIFPPEKRGTAMGMMGVAMIFAPAIGPTLSGWLIGHYDWHILFWIVIPFGAIDILVSLIWMKDVMKTTNPKIDIPGIIFSTLGFGFLLYGFSEAGNDSWDSKKVVISLIIAAISLILFVWRELTTDKPMLDLRVFKYDIFALTTVVSMVVNMAMFAGMILLPIYLQNIRGFTALDSGLLMLPGAIVMGIMSPISGWLFDKMGARPLAVVGLIITVWTTYEFTKLSMTTTYTHMLMLYVLRSFGMSFIMMTIMTEGMNQLPIHLTSHGTAAANTARTVAGSLGTAFLVTVMSTRSDFHTANYVNAFSSINPYVSAKISAIGQGFAHAAGLPAQYGQVLGTYALYKKAVVNATISGINDAFFVATGIAVFALILSLFIKRAMPDPTIKK</sequence>
<dbReference type="Gene3D" id="1.20.1720.10">
    <property type="entry name" value="Multidrug resistance protein D"/>
    <property type="match status" value="1"/>
</dbReference>
<evidence type="ECO:0000256" key="5">
    <source>
        <dbReference type="ARBA" id="ARBA00022692"/>
    </source>
</evidence>
<keyword evidence="11" id="KW-1185">Reference proteome</keyword>
<keyword evidence="4" id="KW-1003">Cell membrane</keyword>
<dbReference type="NCBIfam" id="TIGR00711">
    <property type="entry name" value="efflux_EmrB"/>
    <property type="match status" value="1"/>
</dbReference>
<evidence type="ECO:0000256" key="6">
    <source>
        <dbReference type="ARBA" id="ARBA00022989"/>
    </source>
</evidence>
<comment type="subcellular location">
    <subcellularLocation>
        <location evidence="1">Cell membrane</location>
        <topology evidence="1">Multi-pass membrane protein</topology>
    </subcellularLocation>
</comment>
<evidence type="ECO:0000256" key="8">
    <source>
        <dbReference type="SAM" id="Phobius"/>
    </source>
</evidence>
<keyword evidence="6 8" id="KW-1133">Transmembrane helix</keyword>
<feature type="transmembrane region" description="Helical" evidence="8">
    <location>
        <begin position="208"/>
        <end position="229"/>
    </location>
</feature>
<feature type="transmembrane region" description="Helical" evidence="8">
    <location>
        <begin position="267"/>
        <end position="286"/>
    </location>
</feature>
<dbReference type="SUPFAM" id="SSF103473">
    <property type="entry name" value="MFS general substrate transporter"/>
    <property type="match status" value="1"/>
</dbReference>
<name>A0A5J4JJE3_9BACI</name>
<keyword evidence="5 8" id="KW-0812">Transmembrane</keyword>
<dbReference type="GO" id="GO:0022857">
    <property type="term" value="F:transmembrane transporter activity"/>
    <property type="evidence" value="ECO:0007669"/>
    <property type="project" value="InterPro"/>
</dbReference>
<dbReference type="InterPro" id="IPR036259">
    <property type="entry name" value="MFS_trans_sf"/>
</dbReference>
<evidence type="ECO:0000256" key="3">
    <source>
        <dbReference type="ARBA" id="ARBA00022448"/>
    </source>
</evidence>
<feature type="transmembrane region" description="Helical" evidence="8">
    <location>
        <begin position="6"/>
        <end position="23"/>
    </location>
</feature>
<dbReference type="InterPro" id="IPR020846">
    <property type="entry name" value="MFS_dom"/>
</dbReference>
<feature type="transmembrane region" description="Helical" evidence="8">
    <location>
        <begin position="155"/>
        <end position="172"/>
    </location>
</feature>
<feature type="transmembrane region" description="Helical" evidence="8">
    <location>
        <begin position="584"/>
        <end position="602"/>
    </location>
</feature>
<dbReference type="EMBL" id="BKZQ01000004">
    <property type="protein sequence ID" value="GER69134.1"/>
    <property type="molecule type" value="Genomic_DNA"/>
</dbReference>
<evidence type="ECO:0000313" key="10">
    <source>
        <dbReference type="EMBL" id="GER69134.1"/>
    </source>
</evidence>
<dbReference type="PANTHER" id="PTHR42718:SF9">
    <property type="entry name" value="MAJOR FACILITATOR SUPERFAMILY MULTIDRUG TRANSPORTER MFSC"/>
    <property type="match status" value="1"/>
</dbReference>
<evidence type="ECO:0000256" key="2">
    <source>
        <dbReference type="ARBA" id="ARBA00008537"/>
    </source>
</evidence>
<dbReference type="PROSITE" id="PS50850">
    <property type="entry name" value="MFS"/>
    <property type="match status" value="1"/>
</dbReference>
<comment type="similarity">
    <text evidence="2">Belongs to the major facilitator superfamily. EmrB family.</text>
</comment>
<evidence type="ECO:0000256" key="1">
    <source>
        <dbReference type="ARBA" id="ARBA00004651"/>
    </source>
</evidence>
<feature type="transmembrane region" description="Helical" evidence="8">
    <location>
        <begin position="241"/>
        <end position="261"/>
    </location>
</feature>
<feature type="transmembrane region" description="Helical" evidence="8">
    <location>
        <begin position="366"/>
        <end position="391"/>
    </location>
</feature>
<evidence type="ECO:0000256" key="7">
    <source>
        <dbReference type="ARBA" id="ARBA00023136"/>
    </source>
</evidence>
<feature type="transmembrane region" description="Helical" evidence="8">
    <location>
        <begin position="460"/>
        <end position="478"/>
    </location>
</feature>
<organism evidence="10 11">
    <name type="scientific">Weizmannia acidilactici</name>
    <dbReference type="NCBI Taxonomy" id="2607726"/>
    <lineage>
        <taxon>Bacteria</taxon>
        <taxon>Bacillati</taxon>
        <taxon>Bacillota</taxon>
        <taxon>Bacilli</taxon>
        <taxon>Bacillales</taxon>
        <taxon>Bacillaceae</taxon>
        <taxon>Heyndrickxia</taxon>
    </lineage>
</organism>